<comment type="caution">
    <text evidence="2">The sequence shown here is derived from an EMBL/GenBank/DDBJ whole genome shotgun (WGS) entry which is preliminary data.</text>
</comment>
<accession>A0A1X2IF94</accession>
<feature type="transmembrane region" description="Helical" evidence="1">
    <location>
        <begin position="43"/>
        <end position="61"/>
    </location>
</feature>
<dbReference type="Proteomes" id="UP000193560">
    <property type="component" value="Unassembled WGS sequence"/>
</dbReference>
<dbReference type="AlphaFoldDB" id="A0A1X2IF94"/>
<evidence type="ECO:0000313" key="2">
    <source>
        <dbReference type="EMBL" id="ORZ15394.1"/>
    </source>
</evidence>
<keyword evidence="1" id="KW-1133">Transmembrane helix</keyword>
<gene>
    <name evidence="2" type="ORF">BCR42DRAFT_416971</name>
</gene>
<feature type="non-terminal residue" evidence="2">
    <location>
        <position position="93"/>
    </location>
</feature>
<name>A0A1X2IF94_9FUNG</name>
<sequence length="93" mass="11015">MFGYDSSRSFCSLLLPREPSIRLMVYFLYLLRVFYLLFFRSSFIFTTFLFILFLLLSPFFLNCCNECILGCHRYSSHSSLVTVFSQTVVMMLL</sequence>
<feature type="transmembrane region" description="Helical" evidence="1">
    <location>
        <begin position="20"/>
        <end position="38"/>
    </location>
</feature>
<keyword evidence="1" id="KW-0812">Transmembrane</keyword>
<organism evidence="2 3">
    <name type="scientific">Absidia repens</name>
    <dbReference type="NCBI Taxonomy" id="90262"/>
    <lineage>
        <taxon>Eukaryota</taxon>
        <taxon>Fungi</taxon>
        <taxon>Fungi incertae sedis</taxon>
        <taxon>Mucoromycota</taxon>
        <taxon>Mucoromycotina</taxon>
        <taxon>Mucoromycetes</taxon>
        <taxon>Mucorales</taxon>
        <taxon>Cunninghamellaceae</taxon>
        <taxon>Absidia</taxon>
    </lineage>
</organism>
<proteinExistence type="predicted"/>
<dbReference type="EMBL" id="MCGE01000013">
    <property type="protein sequence ID" value="ORZ15394.1"/>
    <property type="molecule type" value="Genomic_DNA"/>
</dbReference>
<protein>
    <submittedName>
        <fullName evidence="2">Uncharacterized protein</fullName>
    </submittedName>
</protein>
<reference evidence="2 3" key="1">
    <citation type="submission" date="2016-07" db="EMBL/GenBank/DDBJ databases">
        <title>Pervasive Adenine N6-methylation of Active Genes in Fungi.</title>
        <authorList>
            <consortium name="DOE Joint Genome Institute"/>
            <person name="Mondo S.J."/>
            <person name="Dannebaum R.O."/>
            <person name="Kuo R.C."/>
            <person name="Labutti K."/>
            <person name="Haridas S."/>
            <person name="Kuo A."/>
            <person name="Salamov A."/>
            <person name="Ahrendt S.R."/>
            <person name="Lipzen A."/>
            <person name="Sullivan W."/>
            <person name="Andreopoulos W.B."/>
            <person name="Clum A."/>
            <person name="Lindquist E."/>
            <person name="Daum C."/>
            <person name="Ramamoorthy G.K."/>
            <person name="Gryganskyi A."/>
            <person name="Culley D."/>
            <person name="Magnuson J.K."/>
            <person name="James T.Y."/>
            <person name="O'Malley M.A."/>
            <person name="Stajich J.E."/>
            <person name="Spatafora J.W."/>
            <person name="Visel A."/>
            <person name="Grigoriev I.V."/>
        </authorList>
    </citation>
    <scope>NUCLEOTIDE SEQUENCE [LARGE SCALE GENOMIC DNA]</scope>
    <source>
        <strain evidence="2 3">NRRL 1336</strain>
    </source>
</reference>
<keyword evidence="3" id="KW-1185">Reference proteome</keyword>
<evidence type="ECO:0000313" key="3">
    <source>
        <dbReference type="Proteomes" id="UP000193560"/>
    </source>
</evidence>
<keyword evidence="1" id="KW-0472">Membrane</keyword>
<evidence type="ECO:0000256" key="1">
    <source>
        <dbReference type="SAM" id="Phobius"/>
    </source>
</evidence>